<dbReference type="SUPFAM" id="SSF54909">
    <property type="entry name" value="Dimeric alpha+beta barrel"/>
    <property type="match status" value="1"/>
</dbReference>
<keyword evidence="2" id="KW-1185">Reference proteome</keyword>
<evidence type="ECO:0000313" key="1">
    <source>
        <dbReference type="EMBL" id="CDN50707.1"/>
    </source>
</evidence>
<dbReference type="GeneID" id="24260925"/>
<dbReference type="RefSeq" id="WP_041363756.1">
    <property type="nucleotide sequence ID" value="NZ_HG938354.1"/>
</dbReference>
<accession>A0A068SWN7</accession>
<gene>
    <name evidence="1" type="primary">ethD</name>
    <name evidence="1" type="ORF">RG540_PA00280</name>
</gene>
<keyword evidence="1" id="KW-0614">Plasmid</keyword>
<reference evidence="2" key="1">
    <citation type="journal article" date="2014" name="BMC Genomics">
        <title>Genome sequencing of two Neorhizobium galegae strains reveals a noeT gene responsible for the unusual acetylation of the nodulation factors.</title>
        <authorList>
            <person name="Osterman J."/>
            <person name="Marsh J."/>
            <person name="Laine P.K."/>
            <person name="Zeng Z."/>
            <person name="Alatalo E."/>
            <person name="Sullivan J.T."/>
            <person name="Young J.P."/>
            <person name="Thomas-Oates J."/>
            <person name="Paulin L."/>
            <person name="Lindstrom K."/>
        </authorList>
    </citation>
    <scope>NUCLEOTIDE SEQUENCE [LARGE SCALE GENOMIC DNA]</scope>
    <source>
        <strain evidence="2">HAMBI 540</strain>
    </source>
</reference>
<sequence>MIIRQAFFEGRIHAGQEEAFKTYVAEKLMPMWLAFPGIKEVRVLYNIARDEGAPSYPMVLSTMYESREALAAALESPVRYESRDMTKGLLDMFDGHIHHHVFDLALS</sequence>
<dbReference type="eggNOG" id="ENOG5032RFC">
    <property type="taxonomic scope" value="Bacteria"/>
</dbReference>
<organism evidence="1 2">
    <name type="scientific">Neorhizobium galegae bv. orientalis str. HAMBI 540</name>
    <dbReference type="NCBI Taxonomy" id="1028800"/>
    <lineage>
        <taxon>Bacteria</taxon>
        <taxon>Pseudomonadati</taxon>
        <taxon>Pseudomonadota</taxon>
        <taxon>Alphaproteobacteria</taxon>
        <taxon>Hyphomicrobiales</taxon>
        <taxon>Rhizobiaceae</taxon>
        <taxon>Rhizobium/Agrobacterium group</taxon>
        <taxon>Neorhizobium</taxon>
    </lineage>
</organism>
<dbReference type="Gene3D" id="3.30.70.100">
    <property type="match status" value="1"/>
</dbReference>
<dbReference type="InterPro" id="IPR011008">
    <property type="entry name" value="Dimeric_a/b-barrel"/>
</dbReference>
<dbReference type="EMBL" id="HG938354">
    <property type="protein sequence ID" value="CDN50707.1"/>
    <property type="molecule type" value="Genomic_DNA"/>
</dbReference>
<dbReference type="KEGG" id="ngg:RG540_PA00280"/>
<dbReference type="AlphaFoldDB" id="A0A068SWN7"/>
<name>A0A068SWN7_NEOGA</name>
<dbReference type="OrthoDB" id="7107863at2"/>
<geneLocation type="plasmid" evidence="2">
    <name>II</name>
</geneLocation>
<dbReference type="PATRIC" id="fig|1028800.3.peg.4632"/>
<proteinExistence type="predicted"/>
<dbReference type="Proteomes" id="UP000028181">
    <property type="component" value="Plasmid pHAMBI540a"/>
</dbReference>
<dbReference type="HOGENOM" id="CLU_2155397_0_0_5"/>
<protein>
    <submittedName>
        <fullName evidence="1">Ethyl tert-butyl ether degradation EthD</fullName>
    </submittedName>
</protein>
<evidence type="ECO:0000313" key="2">
    <source>
        <dbReference type="Proteomes" id="UP000028181"/>
    </source>
</evidence>